<dbReference type="Proteomes" id="UP000039437">
    <property type="component" value="Unassembled WGS sequence"/>
</dbReference>
<evidence type="ECO:0000313" key="7">
    <source>
        <dbReference type="Proteomes" id="UP000434412"/>
    </source>
</evidence>
<accession>A0A0U1MS32</accession>
<gene>
    <name evidence="2" type="ORF">BN1321_40024</name>
    <name evidence="3" type="ORF">GO793_13245</name>
    <name evidence="4" type="ORF">GO941_09650</name>
</gene>
<dbReference type="EMBL" id="WPRH01000692">
    <property type="protein sequence ID" value="MVI56816.1"/>
    <property type="molecule type" value="Genomic_DNA"/>
</dbReference>
<dbReference type="RefSeq" id="WP_000079179.1">
    <property type="nucleotide sequence ID" value="NZ_CP083259.1"/>
</dbReference>
<evidence type="ECO:0000313" key="4">
    <source>
        <dbReference type="EMBL" id="MVL45749.1"/>
    </source>
</evidence>
<dbReference type="Proteomes" id="UP000433366">
    <property type="component" value="Unassembled WGS sequence"/>
</dbReference>
<proteinExistence type="predicted"/>
<dbReference type="AlphaFoldDB" id="A0A0U1MS32"/>
<dbReference type="PATRIC" id="fig|1280.3385.peg.1053"/>
<dbReference type="SUPFAM" id="SSF53474">
    <property type="entry name" value="alpha/beta-Hydrolases"/>
    <property type="match status" value="1"/>
</dbReference>
<organism evidence="2 5">
    <name type="scientific">Staphylococcus aureus</name>
    <dbReference type="NCBI Taxonomy" id="1280"/>
    <lineage>
        <taxon>Bacteria</taxon>
        <taxon>Bacillati</taxon>
        <taxon>Bacillota</taxon>
        <taxon>Bacilli</taxon>
        <taxon>Bacillales</taxon>
        <taxon>Staphylococcaceae</taxon>
        <taxon>Staphylococcus</taxon>
    </lineage>
</organism>
<evidence type="ECO:0000313" key="6">
    <source>
        <dbReference type="Proteomes" id="UP000433366"/>
    </source>
</evidence>
<protein>
    <recommendedName>
        <fullName evidence="8">Fungal lipase-like domain-containing protein</fullName>
    </recommendedName>
</protein>
<evidence type="ECO:0000313" key="3">
    <source>
        <dbReference type="EMBL" id="MVI56816.1"/>
    </source>
</evidence>
<dbReference type="EMBL" id="WPVZ01000529">
    <property type="protein sequence ID" value="MVL45749.1"/>
    <property type="molecule type" value="Genomic_DNA"/>
</dbReference>
<name>A0A0U1MS32_STAAU</name>
<dbReference type="Gene3D" id="3.40.50.1820">
    <property type="entry name" value="alpha/beta hydrolase"/>
    <property type="match status" value="1"/>
</dbReference>
<dbReference type="InterPro" id="IPR029058">
    <property type="entry name" value="AB_hydrolase_fold"/>
</dbReference>
<reference evidence="6 7" key="2">
    <citation type="submission" date="2019-11" db="EMBL/GenBank/DDBJ databases">
        <title>Implementation of targeted gown and glove precautions to prevent Staphylococcus aureus acquisition in community-based nursing homes.</title>
        <authorList>
            <person name="Stine O.C."/>
        </authorList>
    </citation>
    <scope>NUCLEOTIDE SEQUENCE [LARGE SCALE GENOMIC DNA]</scope>
    <source>
        <strain evidence="4 7">S_2023.LVRQ.AN</strain>
        <strain evidence="3 6">S_4031.LGMP.AI</strain>
    </source>
</reference>
<feature type="coiled-coil region" evidence="1">
    <location>
        <begin position="415"/>
        <end position="442"/>
    </location>
</feature>
<sequence length="458" mass="51119">MAQSEYEIDPGKITSNTEETSAIANISYEIENANDNNLKYDKIKDQIYKLKRYNQFPKNLDYIDSYTDPSTGTTATAFLNKDTGKVTVGMAGTNIHGDQIKKVASSLVAPSSIRPSNQDLKDVLGTMEDGAADLAIGVGLVNYKGKHFANTQQFIENLQKKYEIDTVTGHSLGGRDAIFLGLRYNIKNVVAYNPAPLEVKSIRNKLGGQLFRNTTFPDEKYLKELMDNYDGDITKVITQKDGLDYLVKHTDHLTCGDVLRINNGQGHAMENFLGEKEQREIIEELMLVKGYRDANDKAFKALKKNTEKKLGKIDEIKSKLLQTNGGALSSSQQKLLETLVAFSVAEGLSKMVDQELQQLKNMFNLMDEKFEANWKDAQEASDIVGKHLSYPEKVSALDNGGVNESKLATEPHNEIKEKLNKITDLSKKYNSYLQQIEKSINEIVAKDQQLAGQIGDLI</sequence>
<evidence type="ECO:0000313" key="5">
    <source>
        <dbReference type="Proteomes" id="UP000039437"/>
    </source>
</evidence>
<reference evidence="2 5" key="1">
    <citation type="submission" date="2015-04" db="EMBL/GenBank/DDBJ databases">
        <authorList>
            <person name="Syromyatnikov M.Y."/>
            <person name="Popov V.N."/>
        </authorList>
    </citation>
    <scope>NUCLEOTIDE SEQUENCE [LARGE SCALE GENOMIC DNA]</scope>
    <source>
        <strain evidence="2 5">AH1</strain>
    </source>
</reference>
<evidence type="ECO:0000256" key="1">
    <source>
        <dbReference type="SAM" id="Coils"/>
    </source>
</evidence>
<evidence type="ECO:0000313" key="2">
    <source>
        <dbReference type="EMBL" id="CRI17458.1"/>
    </source>
</evidence>
<evidence type="ECO:0008006" key="8">
    <source>
        <dbReference type="Google" id="ProtNLM"/>
    </source>
</evidence>
<dbReference type="EMBL" id="CVOQ01000034">
    <property type="protein sequence ID" value="CRI17458.1"/>
    <property type="molecule type" value="Genomic_DNA"/>
</dbReference>
<keyword evidence="1" id="KW-0175">Coiled coil</keyword>
<dbReference type="Proteomes" id="UP000434412">
    <property type="component" value="Unassembled WGS sequence"/>
</dbReference>